<gene>
    <name evidence="3" type="ORF">QF035_000462</name>
</gene>
<dbReference type="InterPro" id="IPR013784">
    <property type="entry name" value="Carb-bd-like_fold"/>
</dbReference>
<accession>A0ABU0SH26</accession>
<organism evidence="3 4">
    <name type="scientific">Streptomyces umbrinus</name>
    <dbReference type="NCBI Taxonomy" id="67370"/>
    <lineage>
        <taxon>Bacteria</taxon>
        <taxon>Bacillati</taxon>
        <taxon>Actinomycetota</taxon>
        <taxon>Actinomycetes</taxon>
        <taxon>Kitasatosporales</taxon>
        <taxon>Streptomycetaceae</taxon>
        <taxon>Streptomyces</taxon>
        <taxon>Streptomyces phaeochromogenes group</taxon>
    </lineage>
</organism>
<name>A0ABU0SH26_9ACTN</name>
<dbReference type="SUPFAM" id="SSF49452">
    <property type="entry name" value="Starch-binding domain-like"/>
    <property type="match status" value="1"/>
</dbReference>
<keyword evidence="4" id="KW-1185">Reference proteome</keyword>
<dbReference type="SUPFAM" id="SSF49464">
    <property type="entry name" value="Carboxypeptidase regulatory domain-like"/>
    <property type="match status" value="1"/>
</dbReference>
<comment type="caution">
    <text evidence="3">The sequence shown here is derived from an EMBL/GenBank/DDBJ whole genome shotgun (WGS) entry which is preliminary data.</text>
</comment>
<feature type="region of interest" description="Disordered" evidence="1">
    <location>
        <begin position="39"/>
        <end position="65"/>
    </location>
</feature>
<evidence type="ECO:0000256" key="2">
    <source>
        <dbReference type="SAM" id="Phobius"/>
    </source>
</evidence>
<evidence type="ECO:0008006" key="5">
    <source>
        <dbReference type="Google" id="ProtNLM"/>
    </source>
</evidence>
<feature type="transmembrane region" description="Helical" evidence="2">
    <location>
        <begin position="12"/>
        <end position="32"/>
    </location>
</feature>
<evidence type="ECO:0000256" key="1">
    <source>
        <dbReference type="SAM" id="MobiDB-lite"/>
    </source>
</evidence>
<evidence type="ECO:0000313" key="3">
    <source>
        <dbReference type="EMBL" id="MDQ1022880.1"/>
    </source>
</evidence>
<reference evidence="3 4" key="1">
    <citation type="submission" date="2023-07" db="EMBL/GenBank/DDBJ databases">
        <title>Comparative genomics of wheat-associated soil bacteria to identify genetic determinants of phenazine resistance.</title>
        <authorList>
            <person name="Mouncey N."/>
        </authorList>
    </citation>
    <scope>NUCLEOTIDE SEQUENCE [LARGE SCALE GENOMIC DNA]</scope>
    <source>
        <strain evidence="3 4">V2I4</strain>
    </source>
</reference>
<protein>
    <recommendedName>
        <fullName evidence="5">Carboxypeptidase regulatory-like domain-containing protein</fullName>
    </recommendedName>
</protein>
<keyword evidence="2" id="KW-1133">Transmembrane helix</keyword>
<dbReference type="InterPro" id="IPR008969">
    <property type="entry name" value="CarboxyPept-like_regulatory"/>
</dbReference>
<dbReference type="Gene3D" id="2.60.40.1120">
    <property type="entry name" value="Carboxypeptidase-like, regulatory domain"/>
    <property type="match status" value="2"/>
</dbReference>
<keyword evidence="2" id="KW-0812">Transmembrane</keyword>
<dbReference type="EMBL" id="JAUSZI010000002">
    <property type="protein sequence ID" value="MDQ1022880.1"/>
    <property type="molecule type" value="Genomic_DNA"/>
</dbReference>
<dbReference type="Proteomes" id="UP001230328">
    <property type="component" value="Unassembled WGS sequence"/>
</dbReference>
<sequence length="235" mass="24058">MRDISQPFHDGLVIVFSLAIAMSLAAAAASLIRGRAKPLPTSPTPVTPAAMASSQAAPEAGSATPPALELRGRVRDGAGEPLVHATLTLVDRYGHQKAIARSGQDGAYELASAEPGSHMLVVSAKGHEPRAVQVTMGAEPALSDLALTAICGVHGTVRHAHTDRPVPHAHITLLNAHGDVVTTSTTSENGTYTLKGLTPGPYTVVASGCPPVSADITLGNGEARQVDLRTGDAPD</sequence>
<proteinExistence type="predicted"/>
<dbReference type="RefSeq" id="WP_307517775.1">
    <property type="nucleotide sequence ID" value="NZ_JAUSZI010000002.1"/>
</dbReference>
<keyword evidence="2" id="KW-0472">Membrane</keyword>
<dbReference type="Pfam" id="PF13620">
    <property type="entry name" value="CarboxypepD_reg"/>
    <property type="match status" value="2"/>
</dbReference>
<feature type="compositionally biased region" description="Low complexity" evidence="1">
    <location>
        <begin position="48"/>
        <end position="60"/>
    </location>
</feature>
<evidence type="ECO:0000313" key="4">
    <source>
        <dbReference type="Proteomes" id="UP001230328"/>
    </source>
</evidence>